<accession>A0A7W7PYB4</accession>
<protein>
    <recommendedName>
        <fullName evidence="4">DUF4238 domain-containing protein</fullName>
    </recommendedName>
</protein>
<name>A0A7W7PYB4_9ACTN</name>
<feature type="region of interest" description="Disordered" evidence="1">
    <location>
        <begin position="295"/>
        <end position="342"/>
    </location>
</feature>
<gene>
    <name evidence="2" type="ORF">FHS37_007657</name>
</gene>
<dbReference type="Proteomes" id="UP000579523">
    <property type="component" value="Unassembled WGS sequence"/>
</dbReference>
<feature type="compositionally biased region" description="Basic and acidic residues" evidence="1">
    <location>
        <begin position="308"/>
        <end position="317"/>
    </location>
</feature>
<evidence type="ECO:0000313" key="3">
    <source>
        <dbReference type="Proteomes" id="UP000579523"/>
    </source>
</evidence>
<dbReference type="EMBL" id="JACHJI010000033">
    <property type="protein sequence ID" value="MBB4903560.1"/>
    <property type="molecule type" value="Genomic_DNA"/>
</dbReference>
<evidence type="ECO:0000256" key="1">
    <source>
        <dbReference type="SAM" id="MobiDB-lite"/>
    </source>
</evidence>
<evidence type="ECO:0008006" key="4">
    <source>
        <dbReference type="Google" id="ProtNLM"/>
    </source>
</evidence>
<organism evidence="2 3">
    <name type="scientific">Streptomyces griseomycini</name>
    <dbReference type="NCBI Taxonomy" id="66895"/>
    <lineage>
        <taxon>Bacteria</taxon>
        <taxon>Bacillati</taxon>
        <taxon>Actinomycetota</taxon>
        <taxon>Actinomycetes</taxon>
        <taxon>Kitasatosporales</taxon>
        <taxon>Streptomycetaceae</taxon>
        <taxon>Streptomyces</taxon>
    </lineage>
</organism>
<dbReference type="InterPro" id="IPR025332">
    <property type="entry name" value="DUF4238"/>
</dbReference>
<feature type="compositionally biased region" description="Polar residues" evidence="1">
    <location>
        <begin position="324"/>
        <end position="335"/>
    </location>
</feature>
<evidence type="ECO:0000313" key="2">
    <source>
        <dbReference type="EMBL" id="MBB4903560.1"/>
    </source>
</evidence>
<comment type="caution">
    <text evidence="2">The sequence shown here is derived from an EMBL/GenBank/DDBJ whole genome shotgun (WGS) entry which is preliminary data.</text>
</comment>
<keyword evidence="3" id="KW-1185">Reference proteome</keyword>
<dbReference type="AlphaFoldDB" id="A0A7W7PYB4"/>
<reference evidence="2 3" key="1">
    <citation type="submission" date="2020-08" db="EMBL/GenBank/DDBJ databases">
        <title>Genomic Encyclopedia of Type Strains, Phase III (KMG-III): the genomes of soil and plant-associated and newly described type strains.</title>
        <authorList>
            <person name="Whitman W."/>
        </authorList>
    </citation>
    <scope>NUCLEOTIDE SEQUENCE [LARGE SCALE GENOMIC DNA]</scope>
    <source>
        <strain evidence="2 3">CECT 3273</strain>
    </source>
</reference>
<proteinExistence type="predicted"/>
<dbReference type="Pfam" id="PF14022">
    <property type="entry name" value="DUF4238"/>
    <property type="match status" value="1"/>
</dbReference>
<sequence length="342" mass="38122">MVPQYWLRAFAEDGHVLGRWRGGAEHRTPVRRAAVARHFNTDPLAEGQRRVALETYLDRHVDGPCAPVLRALREGQWPLDETEHAVALDALAWQVVRTQAFRSFDEQVGRHLFPALWAQEAVGYCEERLGRPLSDAERLEVFWTAVRTAPDPSLIADPRSALRAVIRVFERTRDLLAAPARRLVLLRSVEPLLVLADSGVALRRKDGTFGITPPLLPETIEVFAPLSPTCLLISTPRAHYLPHQGLTRKIAAKANAGASAWCQDAVYRLPSMPWPTHLPLAETPLEVRRPRLSAVPAQQPPGPAPAHPEIRHGELRAILEQLSHPPTDQSDQSPVLRTGDER</sequence>